<feature type="binding site" evidence="12">
    <location>
        <position position="189"/>
    </location>
    <ligand>
        <name>Zn(2+)</name>
        <dbReference type="ChEBI" id="CHEBI:29105"/>
        <label>2</label>
    </ligand>
</feature>
<organism evidence="16 17">
    <name type="scientific">Candidatus Manganitrophus noduliformans</name>
    <dbReference type="NCBI Taxonomy" id="2606439"/>
    <lineage>
        <taxon>Bacteria</taxon>
        <taxon>Pseudomonadati</taxon>
        <taxon>Nitrospirota</taxon>
        <taxon>Nitrospiria</taxon>
        <taxon>Candidatus Troglogloeales</taxon>
        <taxon>Candidatus Manganitrophaceae</taxon>
        <taxon>Candidatus Manganitrophus</taxon>
    </lineage>
</organism>
<dbReference type="Gene3D" id="1.10.287.110">
    <property type="entry name" value="DnaJ domain"/>
    <property type="match status" value="1"/>
</dbReference>
<feature type="binding site" evidence="12">
    <location>
        <position position="154"/>
    </location>
    <ligand>
        <name>Zn(2+)</name>
        <dbReference type="ChEBI" id="CHEBI:29105"/>
        <label>1</label>
    </ligand>
</feature>
<dbReference type="InterPro" id="IPR018253">
    <property type="entry name" value="DnaJ_domain_CS"/>
</dbReference>
<keyword evidence="1 12" id="KW-0963">Cytoplasm</keyword>
<comment type="cofactor">
    <cofactor evidence="12">
        <name>Zn(2+)</name>
        <dbReference type="ChEBI" id="CHEBI:29105"/>
    </cofactor>
    <text evidence="12">Binds 2 Zn(2+) ions per monomer.</text>
</comment>
<feature type="binding site" evidence="12">
    <location>
        <position position="203"/>
    </location>
    <ligand>
        <name>Zn(2+)</name>
        <dbReference type="ChEBI" id="CHEBI:29105"/>
        <label>1</label>
    </ligand>
</feature>
<dbReference type="InterPro" id="IPR036869">
    <property type="entry name" value="J_dom_sf"/>
</dbReference>
<dbReference type="EMBL" id="VTOW01000001">
    <property type="protein sequence ID" value="NKE69170.1"/>
    <property type="molecule type" value="Genomic_DNA"/>
</dbReference>
<dbReference type="SMART" id="SM00271">
    <property type="entry name" value="DnaJ"/>
    <property type="match status" value="1"/>
</dbReference>
<comment type="similarity">
    <text evidence="10 12">Belongs to the DnaJ family.</text>
</comment>
<evidence type="ECO:0000259" key="14">
    <source>
        <dbReference type="PROSITE" id="PS50076"/>
    </source>
</evidence>
<feature type="binding site" evidence="12">
    <location>
        <position position="151"/>
    </location>
    <ligand>
        <name>Zn(2+)</name>
        <dbReference type="ChEBI" id="CHEBI:29105"/>
        <label>1</label>
    </ligand>
</feature>
<feature type="binding site" evidence="12">
    <location>
        <position position="192"/>
    </location>
    <ligand>
        <name>Zn(2+)</name>
        <dbReference type="ChEBI" id="CHEBI:29105"/>
        <label>2</label>
    </ligand>
</feature>
<accession>A0A7X6DL29</accession>
<dbReference type="GO" id="GO:0042026">
    <property type="term" value="P:protein refolding"/>
    <property type="evidence" value="ECO:0007669"/>
    <property type="project" value="TreeGrafter"/>
</dbReference>
<dbReference type="GO" id="GO:0005524">
    <property type="term" value="F:ATP binding"/>
    <property type="evidence" value="ECO:0007669"/>
    <property type="project" value="InterPro"/>
</dbReference>
<dbReference type="PANTHER" id="PTHR43096:SF48">
    <property type="entry name" value="CHAPERONE PROTEIN DNAJ"/>
    <property type="match status" value="1"/>
</dbReference>
<dbReference type="NCBIfam" id="TIGR02349">
    <property type="entry name" value="DnaJ_bact"/>
    <property type="match status" value="1"/>
</dbReference>
<evidence type="ECO:0000313" key="16">
    <source>
        <dbReference type="EMBL" id="NKE69170.1"/>
    </source>
</evidence>
<dbReference type="SUPFAM" id="SSF46565">
    <property type="entry name" value="Chaperone J-domain"/>
    <property type="match status" value="1"/>
</dbReference>
<feature type="domain" description="J" evidence="14">
    <location>
        <begin position="11"/>
        <end position="76"/>
    </location>
</feature>
<keyword evidence="3 12" id="KW-0479">Metal-binding</keyword>
<keyword evidence="7 12" id="KW-0346">Stress response</keyword>
<evidence type="ECO:0000256" key="3">
    <source>
        <dbReference type="ARBA" id="ARBA00022723"/>
    </source>
</evidence>
<evidence type="ECO:0000256" key="11">
    <source>
        <dbReference type="ARBA" id="ARBA00067609"/>
    </source>
</evidence>
<dbReference type="PROSITE" id="PS50076">
    <property type="entry name" value="DNAJ_2"/>
    <property type="match status" value="1"/>
</dbReference>
<dbReference type="AlphaFoldDB" id="A0A7X6DL29"/>
<reference evidence="16 17" key="1">
    <citation type="journal article" date="2020" name="Nature">
        <title>Bacterial chemolithoautotrophy via manganese oxidation.</title>
        <authorList>
            <person name="Yu H."/>
            <person name="Leadbetter J.R."/>
        </authorList>
    </citation>
    <scope>NUCLEOTIDE SEQUENCE [LARGE SCALE GENOMIC DNA]</scope>
    <source>
        <strain evidence="16 17">Mn-1</strain>
    </source>
</reference>
<evidence type="ECO:0000256" key="12">
    <source>
        <dbReference type="HAMAP-Rule" id="MF_01152"/>
    </source>
</evidence>
<keyword evidence="5 12" id="KW-0863">Zinc-finger</keyword>
<evidence type="ECO:0000256" key="6">
    <source>
        <dbReference type="ARBA" id="ARBA00022833"/>
    </source>
</evidence>
<feature type="binding site" evidence="12">
    <location>
        <position position="170"/>
    </location>
    <ligand>
        <name>Zn(2+)</name>
        <dbReference type="ChEBI" id="CHEBI:29105"/>
        <label>2</label>
    </ligand>
</feature>
<evidence type="ECO:0000256" key="5">
    <source>
        <dbReference type="ARBA" id="ARBA00022771"/>
    </source>
</evidence>
<dbReference type="GO" id="GO:0005737">
    <property type="term" value="C:cytoplasm"/>
    <property type="evidence" value="ECO:0007669"/>
    <property type="project" value="UniProtKB-SubCell"/>
</dbReference>
<dbReference type="FunFam" id="1.10.287.110:FF:000034">
    <property type="entry name" value="Chaperone protein DnaJ"/>
    <property type="match status" value="1"/>
</dbReference>
<dbReference type="FunFam" id="2.10.230.10:FF:000002">
    <property type="entry name" value="Molecular chaperone DnaJ"/>
    <property type="match status" value="1"/>
</dbReference>
<dbReference type="PROSITE" id="PS00636">
    <property type="entry name" value="DNAJ_1"/>
    <property type="match status" value="1"/>
</dbReference>
<dbReference type="CDD" id="cd10719">
    <property type="entry name" value="DnaJ_zf"/>
    <property type="match status" value="1"/>
</dbReference>
<comment type="subcellular location">
    <subcellularLocation>
        <location evidence="12">Cytoplasm</location>
    </subcellularLocation>
</comment>
<dbReference type="SUPFAM" id="SSF49493">
    <property type="entry name" value="HSP40/DnaJ peptide-binding domain"/>
    <property type="match status" value="2"/>
</dbReference>
<dbReference type="HAMAP" id="MF_01152">
    <property type="entry name" value="DnaJ"/>
    <property type="match status" value="1"/>
</dbReference>
<evidence type="ECO:0000256" key="4">
    <source>
        <dbReference type="ARBA" id="ARBA00022737"/>
    </source>
</evidence>
<evidence type="ECO:0000256" key="1">
    <source>
        <dbReference type="ARBA" id="ARBA00022490"/>
    </source>
</evidence>
<feature type="binding site" evidence="12">
    <location>
        <position position="167"/>
    </location>
    <ligand>
        <name>Zn(2+)</name>
        <dbReference type="ChEBI" id="CHEBI:29105"/>
        <label>2</label>
    </ligand>
</feature>
<evidence type="ECO:0000256" key="9">
    <source>
        <dbReference type="ARBA" id="ARBA00053423"/>
    </source>
</evidence>
<dbReference type="SUPFAM" id="SSF57938">
    <property type="entry name" value="DnaJ/Hsp40 cysteine-rich domain"/>
    <property type="match status" value="1"/>
</dbReference>
<evidence type="ECO:0000256" key="7">
    <source>
        <dbReference type="ARBA" id="ARBA00023016"/>
    </source>
</evidence>
<comment type="caution">
    <text evidence="16">The sequence shown here is derived from an EMBL/GenBank/DDBJ whole genome shotgun (WGS) entry which is preliminary data.</text>
</comment>
<dbReference type="PROSITE" id="PS51188">
    <property type="entry name" value="ZF_CR"/>
    <property type="match status" value="1"/>
</dbReference>
<dbReference type="Proteomes" id="UP000534783">
    <property type="component" value="Unassembled WGS sequence"/>
</dbReference>
<dbReference type="Pfam" id="PF00684">
    <property type="entry name" value="DnaJ_CXXCXGXG"/>
    <property type="match status" value="1"/>
</dbReference>
<feature type="domain" description="CR-type" evidence="15">
    <location>
        <begin position="138"/>
        <end position="215"/>
    </location>
</feature>
<dbReference type="GO" id="GO:0009408">
    <property type="term" value="P:response to heat"/>
    <property type="evidence" value="ECO:0007669"/>
    <property type="project" value="InterPro"/>
</dbReference>
<name>A0A7X6DL29_9BACT</name>
<dbReference type="InterPro" id="IPR012724">
    <property type="entry name" value="DnaJ"/>
</dbReference>
<keyword evidence="2 12" id="KW-0235">DNA replication</keyword>
<dbReference type="PANTHER" id="PTHR43096">
    <property type="entry name" value="DNAJ HOMOLOG 1, MITOCHONDRIAL-RELATED"/>
    <property type="match status" value="1"/>
</dbReference>
<evidence type="ECO:0000259" key="15">
    <source>
        <dbReference type="PROSITE" id="PS51188"/>
    </source>
</evidence>
<dbReference type="Pfam" id="PF01556">
    <property type="entry name" value="DnaJ_C"/>
    <property type="match status" value="1"/>
</dbReference>
<comment type="domain">
    <text evidence="12">The J domain is necessary and sufficient to stimulate DnaK ATPase activity. Zinc center 1 plays an important role in the autonomous, DnaK-independent chaperone activity of DnaJ. Zinc center 2 is essential for interaction with DnaK and for DnaJ activity.</text>
</comment>
<dbReference type="GO" id="GO:0006260">
    <property type="term" value="P:DNA replication"/>
    <property type="evidence" value="ECO:0007669"/>
    <property type="project" value="UniProtKB-KW"/>
</dbReference>
<dbReference type="CDD" id="cd10747">
    <property type="entry name" value="DnaJ_C"/>
    <property type="match status" value="1"/>
</dbReference>
<comment type="caution">
    <text evidence="12">Lacks conserved residue(s) required for the propagation of feature annotation.</text>
</comment>
<comment type="function">
    <text evidence="9 12">Participates actively in the response to hyperosmotic and heat shock by preventing the aggregation of stress-denatured proteins and by disaggregating proteins, also in an autonomous, DnaK-independent fashion. Unfolded proteins bind initially to DnaJ; upon interaction with the DnaJ-bound protein, DnaK hydrolyzes its bound ATP, resulting in the formation of a stable complex. GrpE releases ADP from DnaK; ATP binding to DnaK triggers the release of the substrate protein, thus completing the reaction cycle. Several rounds of ATP-dependent interactions between DnaJ, DnaK and GrpE are required for fully efficient folding. Also involved, together with DnaK and GrpE, in the DNA replication of plasmids through activation of initiation proteins.</text>
</comment>
<gene>
    <name evidence="12 16" type="primary">dnaJ</name>
    <name evidence="16" type="ORF">MNODULE_00175</name>
</gene>
<keyword evidence="4 12" id="KW-0677">Repeat</keyword>
<keyword evidence="6 12" id="KW-0862">Zinc</keyword>
<proteinExistence type="inferred from homology"/>
<feature type="zinc finger region" description="CR-type" evidence="13">
    <location>
        <begin position="138"/>
        <end position="215"/>
    </location>
</feature>
<dbReference type="Gene3D" id="2.10.230.10">
    <property type="entry name" value="Heat shock protein DnaJ, cysteine-rich domain"/>
    <property type="match status" value="1"/>
</dbReference>
<dbReference type="Gene3D" id="2.60.260.20">
    <property type="entry name" value="Urease metallochaperone UreE, N-terminal domain"/>
    <property type="match status" value="2"/>
</dbReference>
<dbReference type="InterPro" id="IPR001623">
    <property type="entry name" value="DnaJ_domain"/>
</dbReference>
<evidence type="ECO:0000313" key="17">
    <source>
        <dbReference type="Proteomes" id="UP000534783"/>
    </source>
</evidence>
<feature type="binding site" evidence="12">
    <location>
        <position position="206"/>
    </location>
    <ligand>
        <name>Zn(2+)</name>
        <dbReference type="ChEBI" id="CHEBI:29105"/>
        <label>1</label>
    </ligand>
</feature>
<evidence type="ECO:0000256" key="8">
    <source>
        <dbReference type="ARBA" id="ARBA00023186"/>
    </source>
</evidence>
<dbReference type="InterPro" id="IPR036410">
    <property type="entry name" value="HSP_DnaJ_Cys-rich_dom_sf"/>
</dbReference>
<dbReference type="Pfam" id="PF00226">
    <property type="entry name" value="DnaJ"/>
    <property type="match status" value="1"/>
</dbReference>
<dbReference type="FunFam" id="2.60.260.20:FF:000005">
    <property type="entry name" value="Chaperone protein dnaJ 1, mitochondrial"/>
    <property type="match status" value="1"/>
</dbReference>
<sequence>MLRSSVASKKDYYEVLGVERTASEEELKKAYRKMALKFHPDRNPGDKAAEEQFKVVNEAYSVLADAEKRKSYDLFGHAGPAGGAGGFDFNQGGFSDIFGDIFEEFFGASAGGRARTRAQRGNDLRYNMTITFEEAYFGKEAKIRLRRPEACSACKGTGAKGGATKVCPTCGGAGQLRFQQGMFAVSRTCSQCRGEGRIISESCPQCKGERYIARDKTISVKIPPGVETGSRLRVMGEGEPGLNGGPTGDLYVVLTVEEHPQFSRDGDHILCQVPISFVKAILGGKVDAPTMKGPTAVKIPPGTADGKIFRLKGLGFANIRGYGIGDELVRIKVEIPSKITAKQRELLEEFAKISGESIDPDSGKLFEKVKNLFE</sequence>
<dbReference type="GO" id="GO:0051082">
    <property type="term" value="F:unfolded protein binding"/>
    <property type="evidence" value="ECO:0007669"/>
    <property type="project" value="UniProtKB-UniRule"/>
</dbReference>
<comment type="subunit">
    <text evidence="12">Homodimer.</text>
</comment>
<dbReference type="CDD" id="cd06257">
    <property type="entry name" value="DnaJ"/>
    <property type="match status" value="1"/>
</dbReference>
<dbReference type="InterPro" id="IPR001305">
    <property type="entry name" value="HSP_DnaJ_Cys-rich_dom"/>
</dbReference>
<dbReference type="GO" id="GO:0008270">
    <property type="term" value="F:zinc ion binding"/>
    <property type="evidence" value="ECO:0007669"/>
    <property type="project" value="UniProtKB-UniRule"/>
</dbReference>
<evidence type="ECO:0000256" key="13">
    <source>
        <dbReference type="PROSITE-ProRule" id="PRU00546"/>
    </source>
</evidence>
<protein>
    <recommendedName>
        <fullName evidence="11 12">Chaperone protein DnaJ</fullName>
    </recommendedName>
</protein>
<dbReference type="PRINTS" id="PR00625">
    <property type="entry name" value="JDOMAIN"/>
</dbReference>
<keyword evidence="8 12" id="KW-0143">Chaperone</keyword>
<dbReference type="GO" id="GO:0031072">
    <property type="term" value="F:heat shock protein binding"/>
    <property type="evidence" value="ECO:0007669"/>
    <property type="project" value="InterPro"/>
</dbReference>
<dbReference type="InterPro" id="IPR008971">
    <property type="entry name" value="HSP40/DnaJ_pept-bd"/>
</dbReference>
<dbReference type="NCBIfam" id="NF008035">
    <property type="entry name" value="PRK10767.1"/>
    <property type="match status" value="1"/>
</dbReference>
<evidence type="ECO:0000256" key="2">
    <source>
        <dbReference type="ARBA" id="ARBA00022705"/>
    </source>
</evidence>
<dbReference type="InterPro" id="IPR002939">
    <property type="entry name" value="DnaJ_C"/>
</dbReference>
<keyword evidence="17" id="KW-1185">Reference proteome</keyword>
<evidence type="ECO:0000256" key="10">
    <source>
        <dbReference type="ARBA" id="ARBA00061004"/>
    </source>
</evidence>